<evidence type="ECO:0000313" key="2">
    <source>
        <dbReference type="Proteomes" id="UP000305546"/>
    </source>
</evidence>
<dbReference type="OrthoDB" id="3690349at2"/>
<organism evidence="1 2">
    <name type="scientific">Amycolatopsis alkalitolerans</name>
    <dbReference type="NCBI Taxonomy" id="2547244"/>
    <lineage>
        <taxon>Bacteria</taxon>
        <taxon>Bacillati</taxon>
        <taxon>Actinomycetota</taxon>
        <taxon>Actinomycetes</taxon>
        <taxon>Pseudonocardiales</taxon>
        <taxon>Pseudonocardiaceae</taxon>
        <taxon>Amycolatopsis</taxon>
    </lineage>
</organism>
<dbReference type="AlphaFoldDB" id="A0A5C4M5T2"/>
<dbReference type="Proteomes" id="UP000305546">
    <property type="component" value="Unassembled WGS sequence"/>
</dbReference>
<keyword evidence="2" id="KW-1185">Reference proteome</keyword>
<gene>
    <name evidence="1" type="ORF">FG385_10670</name>
</gene>
<dbReference type="RefSeq" id="WP_139096500.1">
    <property type="nucleotide sequence ID" value="NZ_VDFW01000007.1"/>
</dbReference>
<protein>
    <submittedName>
        <fullName evidence="1">Uncharacterized protein</fullName>
    </submittedName>
</protein>
<reference evidence="1 2" key="1">
    <citation type="submission" date="2019-06" db="EMBL/GenBank/DDBJ databases">
        <title>Amycolatopsis alkalitolerans sp. nov., isolated from Gastrodia elata Blume.</title>
        <authorList>
            <person name="Narsing Rao M.P."/>
            <person name="Li W.J."/>
        </authorList>
    </citation>
    <scope>NUCLEOTIDE SEQUENCE [LARGE SCALE GENOMIC DNA]</scope>
    <source>
        <strain evidence="1 2">SYSUP0005</strain>
    </source>
</reference>
<name>A0A5C4M5T2_9PSEU</name>
<dbReference type="EMBL" id="VDFW01000007">
    <property type="protein sequence ID" value="TNC26892.1"/>
    <property type="molecule type" value="Genomic_DNA"/>
</dbReference>
<evidence type="ECO:0000313" key="1">
    <source>
        <dbReference type="EMBL" id="TNC26892.1"/>
    </source>
</evidence>
<accession>A0A5C4M5T2</accession>
<proteinExistence type="predicted"/>
<sequence>MGSTHDTDTVETRLMDLIGRGYRFIHPRDSDGAVVAVVGVRPHGTVIDILRLDAENDATALRVPADEQDPLTPTRTLWHCHGAADQVLDKLLALPDEAAAISPAG</sequence>
<comment type="caution">
    <text evidence="1">The sequence shown here is derived from an EMBL/GenBank/DDBJ whole genome shotgun (WGS) entry which is preliminary data.</text>
</comment>